<gene>
    <name evidence="5" type="ORF">SAMN02746098_01362</name>
</gene>
<evidence type="ECO:0000256" key="1">
    <source>
        <dbReference type="ARBA" id="ARBA00022553"/>
    </source>
</evidence>
<dbReference type="SUPFAM" id="SSF55890">
    <property type="entry name" value="Sporulation response regulatory protein Spo0B"/>
    <property type="match status" value="1"/>
</dbReference>
<dbReference type="STRING" id="1121420.SAMN02746098_01362"/>
<evidence type="ECO:0000259" key="4">
    <source>
        <dbReference type="Pfam" id="PF14689"/>
    </source>
</evidence>
<proteinExistence type="predicted"/>
<dbReference type="GO" id="GO:0000155">
    <property type="term" value="F:phosphorelay sensor kinase activity"/>
    <property type="evidence" value="ECO:0007669"/>
    <property type="project" value="InterPro"/>
</dbReference>
<dbReference type="AlphaFoldDB" id="A0A1M5VIF8"/>
<evidence type="ECO:0000256" key="2">
    <source>
        <dbReference type="ARBA" id="ARBA00022679"/>
    </source>
</evidence>
<accession>A0A1M5VIF8</accession>
<dbReference type="Gene3D" id="1.10.287.130">
    <property type="match status" value="1"/>
</dbReference>
<keyword evidence="3 5" id="KW-0418">Kinase</keyword>
<evidence type="ECO:0000313" key="5">
    <source>
        <dbReference type="EMBL" id="SHH74985.1"/>
    </source>
</evidence>
<dbReference type="Proteomes" id="UP000183954">
    <property type="component" value="Unassembled WGS sequence"/>
</dbReference>
<name>A0A1M5VIF8_9FIRM</name>
<keyword evidence="6" id="KW-1185">Reference proteome</keyword>
<keyword evidence="2" id="KW-0808">Transferase</keyword>
<reference evidence="6" key="1">
    <citation type="submission" date="2016-11" db="EMBL/GenBank/DDBJ databases">
        <authorList>
            <person name="Varghese N."/>
            <person name="Submissions S."/>
        </authorList>
    </citation>
    <scope>NUCLEOTIDE SEQUENCE [LARGE SCALE GENOMIC DNA]</scope>
    <source>
        <strain evidence="6">DSM 15449</strain>
    </source>
</reference>
<dbReference type="InterPro" id="IPR016120">
    <property type="entry name" value="Sig_transdc_His_kin_SpoOB"/>
</dbReference>
<evidence type="ECO:0000256" key="3">
    <source>
        <dbReference type="ARBA" id="ARBA00022777"/>
    </source>
</evidence>
<dbReference type="EMBL" id="FQXJ01000004">
    <property type="protein sequence ID" value="SHH74985.1"/>
    <property type="molecule type" value="Genomic_DNA"/>
</dbReference>
<keyword evidence="1" id="KW-0597">Phosphoprotein</keyword>
<organism evidence="5 6">
    <name type="scientific">Desulfosporosinus lacus DSM 15449</name>
    <dbReference type="NCBI Taxonomy" id="1121420"/>
    <lineage>
        <taxon>Bacteria</taxon>
        <taxon>Bacillati</taxon>
        <taxon>Bacillota</taxon>
        <taxon>Clostridia</taxon>
        <taxon>Eubacteriales</taxon>
        <taxon>Desulfitobacteriaceae</taxon>
        <taxon>Desulfosporosinus</taxon>
    </lineage>
</organism>
<dbReference type="InterPro" id="IPR039506">
    <property type="entry name" value="SPOB_a"/>
</dbReference>
<sequence>MTMSKLEEVLLSELLQWYRLQRHDFMNHWQVIMGNLQLNRPAEALSYMQQTASASLEEQKIAQIPEPYLGAILLGLMIRLSQEKVMATIDFPEEMKQEEFWKDHWQEEYVEGLYGYTNECMATVIQSRALKDLNAEVYLFDEPGGLACQFILSDEETVLCDQLIRLNRAMSKPEEVEDKIVMRDC</sequence>
<protein>
    <submittedName>
        <fullName evidence="5">Sensor_kinase_SpoOB-type, alpha-helical domain</fullName>
    </submittedName>
</protein>
<evidence type="ECO:0000313" key="6">
    <source>
        <dbReference type="Proteomes" id="UP000183954"/>
    </source>
</evidence>
<dbReference type="Pfam" id="PF14689">
    <property type="entry name" value="SPOB_a"/>
    <property type="match status" value="1"/>
</dbReference>
<feature type="domain" description="SpoOB alpha-helical" evidence="4">
    <location>
        <begin position="6"/>
        <end position="63"/>
    </location>
</feature>